<dbReference type="PANTHER" id="PTHR30352:SF13">
    <property type="entry name" value="GLYCYL-RADICAL ENZYME ACTIVATING ENZYME YJJW-RELATED"/>
    <property type="match status" value="1"/>
</dbReference>
<keyword evidence="9" id="KW-1185">Reference proteome</keyword>
<dbReference type="PANTHER" id="PTHR30352">
    <property type="entry name" value="PYRUVATE FORMATE-LYASE-ACTIVATING ENZYME"/>
    <property type="match status" value="1"/>
</dbReference>
<comment type="caution">
    <text evidence="8">The sequence shown here is derived from an EMBL/GenBank/DDBJ whole genome shotgun (WGS) entry which is preliminary data.</text>
</comment>
<keyword evidence="2" id="KW-0004">4Fe-4S</keyword>
<dbReference type="InterPro" id="IPR034457">
    <property type="entry name" value="Organic_radical-activating"/>
</dbReference>
<dbReference type="SUPFAM" id="SSF102114">
    <property type="entry name" value="Radical SAM enzymes"/>
    <property type="match status" value="1"/>
</dbReference>
<name>A0ABW7FFZ1_9BURK</name>
<evidence type="ECO:0000256" key="2">
    <source>
        <dbReference type="ARBA" id="ARBA00022485"/>
    </source>
</evidence>
<dbReference type="Pfam" id="PF04055">
    <property type="entry name" value="Radical_SAM"/>
    <property type="match status" value="1"/>
</dbReference>
<evidence type="ECO:0000256" key="3">
    <source>
        <dbReference type="ARBA" id="ARBA00022691"/>
    </source>
</evidence>
<dbReference type="CDD" id="cd01335">
    <property type="entry name" value="Radical_SAM"/>
    <property type="match status" value="1"/>
</dbReference>
<comment type="cofactor">
    <cofactor evidence="1">
        <name>[4Fe-4S] cluster</name>
        <dbReference type="ChEBI" id="CHEBI:49883"/>
    </cofactor>
</comment>
<organism evidence="8 9">
    <name type="scientific">Pelomonas margarita</name>
    <dbReference type="NCBI Taxonomy" id="3299031"/>
    <lineage>
        <taxon>Bacteria</taxon>
        <taxon>Pseudomonadati</taxon>
        <taxon>Pseudomonadota</taxon>
        <taxon>Betaproteobacteria</taxon>
        <taxon>Burkholderiales</taxon>
        <taxon>Sphaerotilaceae</taxon>
        <taxon>Roseateles</taxon>
    </lineage>
</organism>
<dbReference type="EMBL" id="JBIGHW010000001">
    <property type="protein sequence ID" value="MFG6439229.1"/>
    <property type="molecule type" value="Genomic_DNA"/>
</dbReference>
<evidence type="ECO:0000256" key="6">
    <source>
        <dbReference type="ARBA" id="ARBA00023014"/>
    </source>
</evidence>
<keyword evidence="3" id="KW-0949">S-adenosyl-L-methionine</keyword>
<evidence type="ECO:0000313" key="8">
    <source>
        <dbReference type="EMBL" id="MFG6439229.1"/>
    </source>
</evidence>
<dbReference type="Gene3D" id="3.20.20.70">
    <property type="entry name" value="Aldolase class I"/>
    <property type="match status" value="1"/>
</dbReference>
<dbReference type="InterPro" id="IPR058240">
    <property type="entry name" value="rSAM_sf"/>
</dbReference>
<keyword evidence="4" id="KW-0479">Metal-binding</keyword>
<keyword evidence="6" id="KW-0411">Iron-sulfur</keyword>
<dbReference type="SFLD" id="SFLDS00029">
    <property type="entry name" value="Radical_SAM"/>
    <property type="match status" value="1"/>
</dbReference>
<protein>
    <submittedName>
        <fullName evidence="8">Anaerobic ribonucleoside-triphosphate reductase activating protein</fullName>
    </submittedName>
</protein>
<evidence type="ECO:0000256" key="4">
    <source>
        <dbReference type="ARBA" id="ARBA00022723"/>
    </source>
</evidence>
<evidence type="ECO:0000256" key="1">
    <source>
        <dbReference type="ARBA" id="ARBA00001966"/>
    </source>
</evidence>
<feature type="domain" description="Radical SAM core" evidence="7">
    <location>
        <begin position="29"/>
        <end position="242"/>
    </location>
</feature>
<evidence type="ECO:0000259" key="7">
    <source>
        <dbReference type="PROSITE" id="PS51918"/>
    </source>
</evidence>
<dbReference type="PROSITE" id="PS51918">
    <property type="entry name" value="RADICAL_SAM"/>
    <property type="match status" value="1"/>
</dbReference>
<evidence type="ECO:0000256" key="5">
    <source>
        <dbReference type="ARBA" id="ARBA00023004"/>
    </source>
</evidence>
<dbReference type="InterPro" id="IPR012840">
    <property type="entry name" value="NrdG2"/>
</dbReference>
<keyword evidence="5" id="KW-0408">Iron</keyword>
<dbReference type="SFLD" id="SFLDG01094">
    <property type="entry name" value="Uncharacterised_Radical_SAM_Su"/>
    <property type="match status" value="1"/>
</dbReference>
<dbReference type="Proteomes" id="UP001606301">
    <property type="component" value="Unassembled WGS sequence"/>
</dbReference>
<gene>
    <name evidence="8" type="ORF">ACG0Z3_00890</name>
</gene>
<dbReference type="InterPro" id="IPR007197">
    <property type="entry name" value="rSAM"/>
</dbReference>
<dbReference type="InterPro" id="IPR013785">
    <property type="entry name" value="Aldolase_TIM"/>
</dbReference>
<dbReference type="NCBIfam" id="TIGR02495">
    <property type="entry name" value="NrdG2"/>
    <property type="match status" value="1"/>
</dbReference>
<accession>A0ABW7FFZ1</accession>
<evidence type="ECO:0000313" key="9">
    <source>
        <dbReference type="Proteomes" id="UP001606301"/>
    </source>
</evidence>
<reference evidence="8 9" key="1">
    <citation type="submission" date="2024-08" db="EMBL/GenBank/DDBJ databases">
        <authorList>
            <person name="Lu H."/>
        </authorList>
    </citation>
    <scope>NUCLEOTIDE SEQUENCE [LARGE SCALE GENOMIC DNA]</scope>
    <source>
        <strain evidence="8 9">LKC17W</strain>
    </source>
</reference>
<sequence>MPAGLSRLAPGVPAAQLAVAGLQPFSTVDFPGQLAAVVFLQGCPWRCAYCHNPELQARGPGDGPRWPALRAWLQGRAGRLDGVVFSGGEPSTDPALPAALAELRAMGYRLGLHSAGLAPGRLARLLPLLDWVGLDVKAAPADAALHERLTGAPGGARRVRESLALLQASGVAYELRSTVHPQWFRDADVLRLVEALRDASHHVLQVARLPGPDGRPQLPPGYPSAALLAAARALRPGLQVRA</sequence>
<proteinExistence type="predicted"/>